<dbReference type="GO" id="GO:0004848">
    <property type="term" value="F:ureidoglycolate hydrolase activity"/>
    <property type="evidence" value="ECO:0007669"/>
    <property type="project" value="InterPro"/>
</dbReference>
<dbReference type="Proteomes" id="UP000182932">
    <property type="component" value="Unassembled WGS sequence"/>
</dbReference>
<dbReference type="PANTHER" id="PTHR21221">
    <property type="entry name" value="UREIDOGLYCOLATE HYDROLASE"/>
    <property type="match status" value="1"/>
</dbReference>
<dbReference type="InterPro" id="IPR011051">
    <property type="entry name" value="RmlC_Cupin_sf"/>
</dbReference>
<keyword evidence="6" id="KW-1185">Reference proteome</keyword>
<proteinExistence type="predicted"/>
<dbReference type="InterPro" id="IPR047233">
    <property type="entry name" value="UAH_cupin"/>
</dbReference>
<dbReference type="SUPFAM" id="SSF51182">
    <property type="entry name" value="RmlC-like cupins"/>
    <property type="match status" value="1"/>
</dbReference>
<gene>
    <name evidence="5" type="ORF">SAMN04487940_109157</name>
</gene>
<dbReference type="CDD" id="cd20298">
    <property type="entry name" value="cupin_UAH"/>
    <property type="match status" value="1"/>
</dbReference>
<dbReference type="RefSeq" id="WP_074837145.1">
    <property type="nucleotide sequence ID" value="NZ_CATMKJ010000027.1"/>
</dbReference>
<dbReference type="EMBL" id="FNYY01000009">
    <property type="protein sequence ID" value="SEJ73217.1"/>
    <property type="molecule type" value="Genomic_DNA"/>
</dbReference>
<sequence length="165" mass="17636">MTVTSDKITARPAEAGAMAGLAELIGCAGTPDKLINKGLCGRFHDLAALDIVDGRAGISLFKSEVFSLPFRLEMMERHPLGSQAFIPMSDEGFLVVLAEDENGRPGAPRAYRTEPGQAVNIGRNVWHGVLTPLGGSGVFAVIDRIGDGANLEEHWFDTPYEVVAD</sequence>
<dbReference type="Pfam" id="PF04115">
    <property type="entry name" value="Ureidogly_lyase"/>
    <property type="match status" value="1"/>
</dbReference>
<dbReference type="InterPro" id="IPR007247">
    <property type="entry name" value="Ureidogly_lyase"/>
</dbReference>
<keyword evidence="2" id="KW-0659">Purine metabolism</keyword>
<reference evidence="5 6" key="1">
    <citation type="submission" date="2016-10" db="EMBL/GenBank/DDBJ databases">
        <authorList>
            <person name="Varghese N."/>
            <person name="Submissions S."/>
        </authorList>
    </citation>
    <scope>NUCLEOTIDE SEQUENCE [LARGE SCALE GENOMIC DNA]</scope>
    <source>
        <strain evidence="5 6">FF3</strain>
    </source>
</reference>
<dbReference type="GO" id="GO:0050385">
    <property type="term" value="F:ureidoglycolate lyase activity"/>
    <property type="evidence" value="ECO:0007669"/>
    <property type="project" value="UniProtKB-EC"/>
</dbReference>
<evidence type="ECO:0000256" key="1">
    <source>
        <dbReference type="ARBA" id="ARBA00011738"/>
    </source>
</evidence>
<evidence type="ECO:0000256" key="2">
    <source>
        <dbReference type="ARBA" id="ARBA00022631"/>
    </source>
</evidence>
<dbReference type="InterPro" id="IPR024060">
    <property type="entry name" value="Ureidoglycolate_lyase_dom_sf"/>
</dbReference>
<comment type="caution">
    <text evidence="5">The sequence shown here is derived from an EMBL/GenBank/DDBJ whole genome shotgun (WGS) entry which is preliminary data.</text>
</comment>
<organism evidence="5 6">
    <name type="scientific">Marinovum algicola</name>
    <dbReference type="NCBI Taxonomy" id="42444"/>
    <lineage>
        <taxon>Bacteria</taxon>
        <taxon>Pseudomonadati</taxon>
        <taxon>Pseudomonadota</taxon>
        <taxon>Alphaproteobacteria</taxon>
        <taxon>Rhodobacterales</taxon>
        <taxon>Roseobacteraceae</taxon>
        <taxon>Marinovum</taxon>
    </lineage>
</organism>
<name>A0A975ZP17_9RHOB</name>
<keyword evidence="3 5" id="KW-0456">Lyase</keyword>
<evidence type="ECO:0000256" key="4">
    <source>
        <dbReference type="ARBA" id="ARBA00047684"/>
    </source>
</evidence>
<dbReference type="GO" id="GO:0006144">
    <property type="term" value="P:purine nucleobase metabolic process"/>
    <property type="evidence" value="ECO:0007669"/>
    <property type="project" value="UniProtKB-KW"/>
</dbReference>
<dbReference type="Gene3D" id="2.60.120.480">
    <property type="entry name" value="Ureidoglycolate hydrolase"/>
    <property type="match status" value="1"/>
</dbReference>
<protein>
    <submittedName>
        <fullName evidence="5">Ureidoglycolate lyase</fullName>
    </submittedName>
</protein>
<dbReference type="AlphaFoldDB" id="A0A975ZP17"/>
<dbReference type="GeneID" id="80819042"/>
<comment type="subunit">
    <text evidence="1">Homodimer.</text>
</comment>
<evidence type="ECO:0000313" key="6">
    <source>
        <dbReference type="Proteomes" id="UP000182932"/>
    </source>
</evidence>
<dbReference type="GO" id="GO:0000256">
    <property type="term" value="P:allantoin catabolic process"/>
    <property type="evidence" value="ECO:0007669"/>
    <property type="project" value="InterPro"/>
</dbReference>
<dbReference type="PANTHER" id="PTHR21221:SF1">
    <property type="entry name" value="UREIDOGLYCOLATE LYASE"/>
    <property type="match status" value="1"/>
</dbReference>
<evidence type="ECO:0000313" key="5">
    <source>
        <dbReference type="EMBL" id="SEJ73217.1"/>
    </source>
</evidence>
<accession>A0A975ZP17</accession>
<comment type="catalytic activity">
    <reaction evidence="4">
        <text>(S)-ureidoglycolate = urea + glyoxylate</text>
        <dbReference type="Rhea" id="RHEA:11304"/>
        <dbReference type="ChEBI" id="CHEBI:16199"/>
        <dbReference type="ChEBI" id="CHEBI:36655"/>
        <dbReference type="ChEBI" id="CHEBI:57296"/>
        <dbReference type="EC" id="4.3.2.3"/>
    </reaction>
</comment>
<evidence type="ECO:0000256" key="3">
    <source>
        <dbReference type="ARBA" id="ARBA00023239"/>
    </source>
</evidence>